<evidence type="ECO:0000256" key="2">
    <source>
        <dbReference type="ARBA" id="ARBA00004167"/>
    </source>
</evidence>
<keyword evidence="5 8" id="KW-0479">Metal-binding</keyword>
<keyword evidence="6 8" id="KW-0560">Oxidoreductase</keyword>
<evidence type="ECO:0000256" key="8">
    <source>
        <dbReference type="RuleBase" id="RU000461"/>
    </source>
</evidence>
<dbReference type="InterPro" id="IPR017972">
    <property type="entry name" value="Cyt_P450_CS"/>
</dbReference>
<reference evidence="11 12" key="1">
    <citation type="journal article" date="2021" name="Comput. Struct. Biotechnol. J.">
        <title>De novo genome assembly of the potent medicinal plant Rehmannia glutinosa using nanopore technology.</title>
        <authorList>
            <person name="Ma L."/>
            <person name="Dong C."/>
            <person name="Song C."/>
            <person name="Wang X."/>
            <person name="Zheng X."/>
            <person name="Niu Y."/>
            <person name="Chen S."/>
            <person name="Feng W."/>
        </authorList>
    </citation>
    <scope>NUCLEOTIDE SEQUENCE [LARGE SCALE GENOMIC DNA]</scope>
    <source>
        <strain evidence="11">DH-2019</strain>
    </source>
</reference>
<evidence type="ECO:0000256" key="4">
    <source>
        <dbReference type="ARBA" id="ARBA00022617"/>
    </source>
</evidence>
<dbReference type="Proteomes" id="UP001318860">
    <property type="component" value="Unassembled WGS sequence"/>
</dbReference>
<keyword evidence="10" id="KW-0812">Transmembrane</keyword>
<keyword evidence="4 8" id="KW-0349">Heme</keyword>
<keyword evidence="7 8" id="KW-0408">Iron</keyword>
<dbReference type="PANTHER" id="PTHR47955">
    <property type="entry name" value="CYTOCHROME P450 FAMILY 71 PROTEIN"/>
    <property type="match status" value="1"/>
</dbReference>
<comment type="caution">
    <text evidence="11">The sequence shown here is derived from an EMBL/GenBank/DDBJ whole genome shotgun (WGS) entry which is preliminary data.</text>
</comment>
<dbReference type="PRINTS" id="PR00385">
    <property type="entry name" value="P450"/>
</dbReference>
<evidence type="ECO:0000256" key="1">
    <source>
        <dbReference type="ARBA" id="ARBA00001971"/>
    </source>
</evidence>
<sequence length="384" mass="43163">MVALEQLIIPLIPFIFFVIFLHKWRSGAASTPEKSATISKKASNNRKSSPTRHISSPPLQSLSNRYEYWRQVRSICVLQLLSNKRVQSYRPVREEETSAMVEKIRQLGFSSSVVNLSDVLVSLTNDIICRVALGRKYNDYGEDKKFKNLLLESGELLGATSLGDYIPWLGWIDRVNGLDARDMFAAGTDTTCSALEWAIAELIKNPRVMKILQNEVREVDKRKEEIGEDDVEKMPYLKAVIKESLRLHSPVPLLIPRESTQDTKIMGYDISAGTRVVINAWAIARDPSLWENPEDFIPERFLGSSIDFRGLHFELVPFGSGRRGCPGIAFAMAVDELALAKLVHTFNFALPNGGREEDLNMSETTGITVHKKFPLLVAVTSHIC</sequence>
<protein>
    <submittedName>
        <fullName evidence="11">Uncharacterized protein</fullName>
    </submittedName>
</protein>
<dbReference type="PRINTS" id="PR00463">
    <property type="entry name" value="EP450I"/>
</dbReference>
<keyword evidence="10" id="KW-1133">Transmembrane helix</keyword>
<dbReference type="InterPro" id="IPR002401">
    <property type="entry name" value="Cyt_P450_E_grp-I"/>
</dbReference>
<dbReference type="EMBL" id="JABTTQ020000010">
    <property type="protein sequence ID" value="KAK6148276.1"/>
    <property type="molecule type" value="Genomic_DNA"/>
</dbReference>
<organism evidence="11 12">
    <name type="scientific">Rehmannia glutinosa</name>
    <name type="common">Chinese foxglove</name>
    <dbReference type="NCBI Taxonomy" id="99300"/>
    <lineage>
        <taxon>Eukaryota</taxon>
        <taxon>Viridiplantae</taxon>
        <taxon>Streptophyta</taxon>
        <taxon>Embryophyta</taxon>
        <taxon>Tracheophyta</taxon>
        <taxon>Spermatophyta</taxon>
        <taxon>Magnoliopsida</taxon>
        <taxon>eudicotyledons</taxon>
        <taxon>Gunneridae</taxon>
        <taxon>Pentapetalae</taxon>
        <taxon>asterids</taxon>
        <taxon>lamiids</taxon>
        <taxon>Lamiales</taxon>
        <taxon>Orobanchaceae</taxon>
        <taxon>Rehmannieae</taxon>
        <taxon>Rehmannia</taxon>
    </lineage>
</organism>
<evidence type="ECO:0000256" key="5">
    <source>
        <dbReference type="ARBA" id="ARBA00022723"/>
    </source>
</evidence>
<feature type="transmembrane region" description="Helical" evidence="10">
    <location>
        <begin position="6"/>
        <end position="24"/>
    </location>
</feature>
<keyword evidence="10" id="KW-0472">Membrane</keyword>
<evidence type="ECO:0000313" key="11">
    <source>
        <dbReference type="EMBL" id="KAK6148276.1"/>
    </source>
</evidence>
<evidence type="ECO:0000256" key="10">
    <source>
        <dbReference type="SAM" id="Phobius"/>
    </source>
</evidence>
<accession>A0ABR0WNS3</accession>
<dbReference type="Pfam" id="PF00067">
    <property type="entry name" value="p450"/>
    <property type="match status" value="2"/>
</dbReference>
<dbReference type="PANTHER" id="PTHR47955:SF15">
    <property type="entry name" value="CYTOCHROME P450 71A2-LIKE"/>
    <property type="match status" value="1"/>
</dbReference>
<evidence type="ECO:0000313" key="12">
    <source>
        <dbReference type="Proteomes" id="UP001318860"/>
    </source>
</evidence>
<dbReference type="InterPro" id="IPR036396">
    <property type="entry name" value="Cyt_P450_sf"/>
</dbReference>
<gene>
    <name evidence="11" type="ORF">DH2020_019188</name>
</gene>
<feature type="region of interest" description="Disordered" evidence="9">
    <location>
        <begin position="35"/>
        <end position="58"/>
    </location>
</feature>
<evidence type="ECO:0000256" key="6">
    <source>
        <dbReference type="ARBA" id="ARBA00023002"/>
    </source>
</evidence>
<dbReference type="CDD" id="cd11072">
    <property type="entry name" value="CYP71-like"/>
    <property type="match status" value="1"/>
</dbReference>
<keyword evidence="8" id="KW-0503">Monooxygenase</keyword>
<comment type="similarity">
    <text evidence="3 8">Belongs to the cytochrome P450 family.</text>
</comment>
<proteinExistence type="inferred from homology"/>
<comment type="cofactor">
    <cofactor evidence="1">
        <name>heme</name>
        <dbReference type="ChEBI" id="CHEBI:30413"/>
    </cofactor>
</comment>
<evidence type="ECO:0000256" key="7">
    <source>
        <dbReference type="ARBA" id="ARBA00023004"/>
    </source>
</evidence>
<dbReference type="SUPFAM" id="SSF48264">
    <property type="entry name" value="Cytochrome P450"/>
    <property type="match status" value="1"/>
</dbReference>
<comment type="subcellular location">
    <subcellularLocation>
        <location evidence="2">Membrane</location>
        <topology evidence="2">Single-pass membrane protein</topology>
    </subcellularLocation>
</comment>
<evidence type="ECO:0000256" key="3">
    <source>
        <dbReference type="ARBA" id="ARBA00010617"/>
    </source>
</evidence>
<name>A0ABR0WNS3_REHGL</name>
<dbReference type="Gene3D" id="1.10.630.10">
    <property type="entry name" value="Cytochrome P450"/>
    <property type="match status" value="2"/>
</dbReference>
<dbReference type="PROSITE" id="PS00086">
    <property type="entry name" value="CYTOCHROME_P450"/>
    <property type="match status" value="1"/>
</dbReference>
<evidence type="ECO:0000256" key="9">
    <source>
        <dbReference type="SAM" id="MobiDB-lite"/>
    </source>
</evidence>
<dbReference type="InterPro" id="IPR001128">
    <property type="entry name" value="Cyt_P450"/>
</dbReference>
<keyword evidence="12" id="KW-1185">Reference proteome</keyword>